<dbReference type="RefSeq" id="WP_151106586.1">
    <property type="nucleotide sequence ID" value="NZ_WAEM01000002.1"/>
</dbReference>
<name>A0A7J5AG73_9FLAO</name>
<dbReference type="AlphaFoldDB" id="A0A7J5AG73"/>
<evidence type="ECO:0000313" key="1">
    <source>
        <dbReference type="EMBL" id="KAB1156591.1"/>
    </source>
</evidence>
<protein>
    <submittedName>
        <fullName evidence="1">Uncharacterized protein</fullName>
    </submittedName>
</protein>
<dbReference type="OrthoDB" id="1363580at2"/>
<dbReference type="Proteomes" id="UP000490922">
    <property type="component" value="Unassembled WGS sequence"/>
</dbReference>
<keyword evidence="2" id="KW-1185">Reference proteome</keyword>
<comment type="caution">
    <text evidence="1">The sequence shown here is derived from an EMBL/GenBank/DDBJ whole genome shotgun (WGS) entry which is preliminary data.</text>
</comment>
<sequence length="126" mass="14296">MDDIFNQVYRKDYFEGYENGLNPFVQLLNCKKASLAFTSGFTNGRIEYENCNGFVTNGIPDKIVTSKVLEEFLLAGILGMKIDADGYTDIQINTIEKWYESGVEKYDPNQNIYLLALLEQNGILTS</sequence>
<gene>
    <name evidence="1" type="ORF">F6464_04355</name>
</gene>
<dbReference type="EMBL" id="WAEM01000002">
    <property type="protein sequence ID" value="KAB1156591.1"/>
    <property type="molecule type" value="Genomic_DNA"/>
</dbReference>
<organism evidence="1 2">
    <name type="scientific">Flavobacterium luteum</name>
    <dbReference type="NCBI Taxonomy" id="2026654"/>
    <lineage>
        <taxon>Bacteria</taxon>
        <taxon>Pseudomonadati</taxon>
        <taxon>Bacteroidota</taxon>
        <taxon>Flavobacteriia</taxon>
        <taxon>Flavobacteriales</taxon>
        <taxon>Flavobacteriaceae</taxon>
        <taxon>Flavobacterium</taxon>
    </lineage>
</organism>
<proteinExistence type="predicted"/>
<evidence type="ECO:0000313" key="2">
    <source>
        <dbReference type="Proteomes" id="UP000490922"/>
    </source>
</evidence>
<accession>A0A7J5AG73</accession>
<reference evidence="1 2" key="1">
    <citation type="submission" date="2019-09" db="EMBL/GenBank/DDBJ databases">
        <title>Flavobacterium sp. nov., isolated from glacier ice.</title>
        <authorList>
            <person name="Liu Q."/>
        </authorList>
    </citation>
    <scope>NUCLEOTIDE SEQUENCE [LARGE SCALE GENOMIC DNA]</scope>
    <source>
        <strain evidence="1 2">NBRC 112527</strain>
    </source>
</reference>